<dbReference type="InterPro" id="IPR011050">
    <property type="entry name" value="Pectin_lyase_fold/virulence"/>
</dbReference>
<feature type="domain" description="Rhamnogalacturonase A/B/Epimerase-like pectate lyase" evidence="5">
    <location>
        <begin position="29"/>
        <end position="84"/>
    </location>
</feature>
<protein>
    <submittedName>
        <fullName evidence="6">Glycoside hydrolase family 28 protein</fullName>
    </submittedName>
</protein>
<evidence type="ECO:0000256" key="1">
    <source>
        <dbReference type="ARBA" id="ARBA00008834"/>
    </source>
</evidence>
<dbReference type="PROSITE" id="PS00502">
    <property type="entry name" value="POLYGALACTURONASE"/>
    <property type="match status" value="1"/>
</dbReference>
<dbReference type="AlphaFoldDB" id="A0AA96L8Z9"/>
<evidence type="ECO:0000256" key="3">
    <source>
        <dbReference type="ARBA" id="ARBA00023295"/>
    </source>
</evidence>
<dbReference type="Pfam" id="PF00295">
    <property type="entry name" value="Glyco_hydro_28"/>
    <property type="match status" value="1"/>
</dbReference>
<dbReference type="PANTHER" id="PTHR31339">
    <property type="entry name" value="PECTIN LYASE-RELATED"/>
    <property type="match status" value="1"/>
</dbReference>
<dbReference type="Proteomes" id="UP001305702">
    <property type="component" value="Chromosome"/>
</dbReference>
<keyword evidence="3 4" id="KW-0326">Glycosidase</keyword>
<evidence type="ECO:0000256" key="2">
    <source>
        <dbReference type="ARBA" id="ARBA00022801"/>
    </source>
</evidence>
<dbReference type="EMBL" id="CP130318">
    <property type="protein sequence ID" value="WNQ08958.1"/>
    <property type="molecule type" value="Genomic_DNA"/>
</dbReference>
<keyword evidence="2 4" id="KW-0378">Hydrolase</keyword>
<dbReference type="SMART" id="SM00710">
    <property type="entry name" value="PbH1"/>
    <property type="match status" value="5"/>
</dbReference>
<evidence type="ECO:0000313" key="6">
    <source>
        <dbReference type="EMBL" id="WNQ08958.1"/>
    </source>
</evidence>
<dbReference type="RefSeq" id="WP_315602725.1">
    <property type="nucleotide sequence ID" value="NZ_CP130318.1"/>
</dbReference>
<dbReference type="InterPro" id="IPR000743">
    <property type="entry name" value="Glyco_hydro_28"/>
</dbReference>
<dbReference type="Gene3D" id="2.160.20.10">
    <property type="entry name" value="Single-stranded right-handed beta-helix, Pectin lyase-like"/>
    <property type="match status" value="1"/>
</dbReference>
<dbReference type="KEGG" id="paun:MJA45_15005"/>
<comment type="similarity">
    <text evidence="1 4">Belongs to the glycosyl hydrolase 28 family.</text>
</comment>
<dbReference type="GO" id="GO:0004650">
    <property type="term" value="F:polygalacturonase activity"/>
    <property type="evidence" value="ECO:0007669"/>
    <property type="project" value="InterPro"/>
</dbReference>
<dbReference type="GO" id="GO:0005975">
    <property type="term" value="P:carbohydrate metabolic process"/>
    <property type="evidence" value="ECO:0007669"/>
    <property type="project" value="InterPro"/>
</dbReference>
<dbReference type="InterPro" id="IPR051801">
    <property type="entry name" value="GH28_Enzymes"/>
</dbReference>
<dbReference type="InterPro" id="IPR012334">
    <property type="entry name" value="Pectin_lyas_fold"/>
</dbReference>
<reference evidence="6 7" key="1">
    <citation type="submission" date="2022-02" db="EMBL/GenBank/DDBJ databases">
        <title>Paenibacillus sp. MBLB1776 Whole Genome Shotgun Sequencing.</title>
        <authorList>
            <person name="Hwang C.Y."/>
            <person name="Cho E.-S."/>
            <person name="Seo M.-J."/>
        </authorList>
    </citation>
    <scope>NUCLEOTIDE SEQUENCE [LARGE SCALE GENOMIC DNA]</scope>
    <source>
        <strain evidence="6 7">MBLB1776</strain>
    </source>
</reference>
<evidence type="ECO:0000256" key="4">
    <source>
        <dbReference type="RuleBase" id="RU361169"/>
    </source>
</evidence>
<keyword evidence="7" id="KW-1185">Reference proteome</keyword>
<organism evidence="6 7">
    <name type="scientific">Paenibacillus aurantius</name>
    <dbReference type="NCBI Taxonomy" id="2918900"/>
    <lineage>
        <taxon>Bacteria</taxon>
        <taxon>Bacillati</taxon>
        <taxon>Bacillota</taxon>
        <taxon>Bacilli</taxon>
        <taxon>Bacillales</taxon>
        <taxon>Paenibacillaceae</taxon>
        <taxon>Paenibacillus</taxon>
    </lineage>
</organism>
<dbReference type="Pfam" id="PF12708">
    <property type="entry name" value="Pect-lyase_RHGA_epim"/>
    <property type="match status" value="1"/>
</dbReference>
<name>A0AA96L8Z9_9BACL</name>
<dbReference type="InterPro" id="IPR006626">
    <property type="entry name" value="PbH1"/>
</dbReference>
<accession>A0AA96L8Z9</accession>
<sequence length="475" mass="52230">MRMNQEVAPDPMPFEMLAVEVPVFPERTVSIADYGAVGDGMALNTEAIASAIRACSAAGGGTVLIPPGMWLTGPIRLESGIRLHAEAGAVVVFSKNRDDYPLIATSYEGLRTVRCLPALYGADLTNIAITGEGIFDGSGEVWRPVKRMKLTEGQWKRLIESGGYEEGGTWWPTEQSLKGSSLVKRLIQEKVTDPAAFEPARDHLRPTLVQFDRCTRVLLDGPTFRNSAAWNVHPWLCEHVTIRHVAIRNQWYAQNGDGLDLDSCRFAAIHDSLFDVGDDAICIKSGKDADGRELGRATEYVTIKNCQVYHGHGGFVIGSEMSGDVRKIHVSDCTFIGTDTGLRFKSTRGRGGVVEQIHIRNVRMKDIAKEAILFSSYYSGKYNSEETLPVTEETPVFRQFQISDTTCFGAGKAVLIKGLPEMPVQDVVFERVRITARTGVSCTYAKDIHFREASIIPEEGPDFTLADTEGVVVHS</sequence>
<evidence type="ECO:0000313" key="7">
    <source>
        <dbReference type="Proteomes" id="UP001305702"/>
    </source>
</evidence>
<gene>
    <name evidence="6" type="ORF">MJA45_15005</name>
</gene>
<proteinExistence type="inferred from homology"/>
<dbReference type="PANTHER" id="PTHR31339:SF9">
    <property type="entry name" value="PLASMIN AND FIBRONECTIN-BINDING PROTEIN A"/>
    <property type="match status" value="1"/>
</dbReference>
<dbReference type="InterPro" id="IPR024535">
    <property type="entry name" value="RHGA/B-epi-like_pectate_lyase"/>
</dbReference>
<dbReference type="SUPFAM" id="SSF51126">
    <property type="entry name" value="Pectin lyase-like"/>
    <property type="match status" value="1"/>
</dbReference>
<evidence type="ECO:0000259" key="5">
    <source>
        <dbReference type="Pfam" id="PF12708"/>
    </source>
</evidence>